<reference evidence="3" key="1">
    <citation type="journal article" date="2009" name="BMC Genomics">
        <title>The complete genome sequence of Staphylothermus marinus reveals differences in sulfur metabolism among heterotrophic Crenarchaeota.</title>
        <authorList>
            <person name="Anderson I.J."/>
            <person name="Dharmarajan L."/>
            <person name="Rodriguez J."/>
            <person name="Hooper S."/>
            <person name="Porat I."/>
            <person name="Ulrich L.E."/>
            <person name="Elkins J.G."/>
            <person name="Mavromatis K."/>
            <person name="Sun H."/>
            <person name="Land M."/>
            <person name="Lapidus A."/>
            <person name="Lucas S."/>
            <person name="Barry K."/>
            <person name="Huber H."/>
            <person name="Zhulin I.B."/>
            <person name="Whitman W.B."/>
            <person name="Mukhopadhyay B."/>
            <person name="Woese C."/>
            <person name="Bristow J."/>
            <person name="Kyrpides N."/>
        </authorList>
    </citation>
    <scope>NUCLEOTIDE SEQUENCE [LARGE SCALE GENOMIC DNA]</scope>
    <source>
        <strain evidence="3">ATCC 43588 / DSM 3639 / JCM 9404 / F1</strain>
    </source>
</reference>
<feature type="domain" description="ParB-like N-terminal" evidence="1">
    <location>
        <begin position="46"/>
        <end position="134"/>
    </location>
</feature>
<dbReference type="Proteomes" id="UP000000254">
    <property type="component" value="Chromosome"/>
</dbReference>
<reference evidence="2 3" key="2">
    <citation type="journal article" date="2009" name="Stand. Genomic Sci.">
        <title>Complete genome sequence of Staphylothermus marinus Stetter and Fiala 1986 type strain F1.</title>
        <authorList>
            <person name="Anderson I.J."/>
            <person name="Sun H."/>
            <person name="Lapidus A."/>
            <person name="Copeland A."/>
            <person name="Glavina Del Rio T."/>
            <person name="Tice H."/>
            <person name="Dalin E."/>
            <person name="Lucas S."/>
            <person name="Barry K."/>
            <person name="Land M."/>
            <person name="Richardson P."/>
            <person name="Huber H."/>
            <person name="Kyrpides N.C."/>
        </authorList>
    </citation>
    <scope>NUCLEOTIDE SEQUENCE [LARGE SCALE GENOMIC DNA]</scope>
    <source>
        <strain evidence="3">ATCC 43588 / DSM 3639 / JCM 9404 / F1</strain>
    </source>
</reference>
<protein>
    <submittedName>
        <fullName evidence="2">ParB domain protein nuclease</fullName>
    </submittedName>
</protein>
<organism evidence="2 3">
    <name type="scientific">Staphylothermus marinus (strain ATCC 43588 / DSM 3639 / JCM 9404 / F1)</name>
    <dbReference type="NCBI Taxonomy" id="399550"/>
    <lineage>
        <taxon>Archaea</taxon>
        <taxon>Thermoproteota</taxon>
        <taxon>Thermoprotei</taxon>
        <taxon>Desulfurococcales</taxon>
        <taxon>Desulfurococcaceae</taxon>
        <taxon>Staphylothermus</taxon>
    </lineage>
</organism>
<dbReference type="InterPro" id="IPR003115">
    <property type="entry name" value="ParB_N"/>
</dbReference>
<dbReference type="AlphaFoldDB" id="A3DL00"/>
<dbReference type="SMART" id="SM00470">
    <property type="entry name" value="ParB"/>
    <property type="match status" value="1"/>
</dbReference>
<dbReference type="HOGENOM" id="CLU_1092466_0_0_2"/>
<dbReference type="eggNOG" id="arCOG00622">
    <property type="taxonomic scope" value="Archaea"/>
</dbReference>
<dbReference type="KEGG" id="smr:Smar_0197"/>
<dbReference type="CDD" id="cd16387">
    <property type="entry name" value="ParB_N_Srx"/>
    <property type="match status" value="1"/>
</dbReference>
<accession>A3DL00</accession>
<evidence type="ECO:0000259" key="1">
    <source>
        <dbReference type="SMART" id="SM00470"/>
    </source>
</evidence>
<gene>
    <name evidence="2" type="ordered locus">Smar_0197</name>
</gene>
<name>A3DL00_STAMF</name>
<dbReference type="InterPro" id="IPR036086">
    <property type="entry name" value="ParB/Sulfiredoxin_sf"/>
</dbReference>
<evidence type="ECO:0000313" key="2">
    <source>
        <dbReference type="EMBL" id="ABN69310.1"/>
    </source>
</evidence>
<sequence length="264" mass="31258">MMMWSMKEKDFLPKRLRLSSRRDVERRLREIIWILKDKYKTIQYIGEKTLDPITLYSTQKYLESDKMGLVLKEVLFHGYDSPIIVIRGSMSRYYIIDGHHRARVMLWLRRRVKSLILNIPGYKPRVSIPIWEIELFNPLEKISSWLNTWRHMVNIIHFIEKKHGGIAYIWKDKLVIRELITTQKIVPPPSRKIVEEPILVYNYNKEYYVIDGHTRACTKLLRGEESILSVVFTLEKKIGLVDTAIRLGKQKFSGEICSPLNNAT</sequence>
<dbReference type="EMBL" id="CP000575">
    <property type="protein sequence ID" value="ABN69310.1"/>
    <property type="molecule type" value="Genomic_DNA"/>
</dbReference>
<dbReference type="SUPFAM" id="SSF110849">
    <property type="entry name" value="ParB/Sulfiredoxin"/>
    <property type="match status" value="1"/>
</dbReference>
<proteinExistence type="predicted"/>
<keyword evidence="3" id="KW-1185">Reference proteome</keyword>
<evidence type="ECO:0000313" key="3">
    <source>
        <dbReference type="Proteomes" id="UP000000254"/>
    </source>
</evidence>
<dbReference type="STRING" id="399550.Smar_0197"/>